<reference evidence="1 2" key="1">
    <citation type="journal article" date="2009" name="J. Virol.">
        <title>Comparative analysis of complete genome sequences of three avian coronaviruses reveals a novel group 3c coronavirus.</title>
        <authorList>
            <person name="Woo P.C."/>
            <person name="Lau S.K."/>
            <person name="Lam C.S."/>
            <person name="Lai K.K."/>
            <person name="Huang Y."/>
            <person name="Lee P."/>
            <person name="Luk G.S."/>
            <person name="Dyrting K.C."/>
            <person name="Chan K.H."/>
            <person name="Yuen K.Y."/>
        </authorList>
    </citation>
    <scope>NUCLEOTIDE SEQUENCE [LARGE SCALE GENOMIC DNA]</scope>
    <source>
        <strain evidence="1">HKU11-934</strain>
    </source>
</reference>
<dbReference type="InterPro" id="IPR044335">
    <property type="entry name" value="NS6_deltaCoV"/>
</dbReference>
<dbReference type="RefSeq" id="YP_002308482.1">
    <property type="nucleotide sequence ID" value="NC_011547.1"/>
</dbReference>
<evidence type="ECO:0000313" key="2">
    <source>
        <dbReference type="Proteomes" id="UP000161619"/>
    </source>
</evidence>
<dbReference type="CDD" id="cd21629">
    <property type="entry name" value="NS6_deltaCoV"/>
    <property type="match status" value="1"/>
</dbReference>
<dbReference type="EMBL" id="FJ376619">
    <property type="protein sequence ID" value="ACJ12038.1"/>
    <property type="molecule type" value="Genomic_RNA"/>
</dbReference>
<accession>B6VDW3</accession>
<name>B6VDW3_9NIDO</name>
<sequence length="95" mass="10491">MCNCIKQVAALVQHCKATNIHPSDVLELNDPLVVVKCLAYTLVLVTNADPVAFSILPRKILINGEPLLIEHGNVYGKDFLIRPSLQVILEEEVTD</sequence>
<gene>
    <name evidence="1" type="primary">NS6</name>
</gene>
<evidence type="ECO:0000313" key="1">
    <source>
        <dbReference type="EMBL" id="ACJ12038.1"/>
    </source>
</evidence>
<organism evidence="1 2">
    <name type="scientific">Bulbul coronavirus HKU11</name>
    <dbReference type="NCBI Taxonomy" id="574549"/>
    <lineage>
        <taxon>Viruses</taxon>
        <taxon>Riboviria</taxon>
        <taxon>Orthornavirae</taxon>
        <taxon>Pisuviricota</taxon>
        <taxon>Pisoniviricetes</taxon>
        <taxon>Nidovirales</taxon>
        <taxon>Cornidovirineae</taxon>
        <taxon>Coronaviridae</taxon>
        <taxon>Orthocoronavirinae</taxon>
        <taxon>Deltacoronavirus</taxon>
        <taxon>Buldecovirus</taxon>
        <taxon>Deltacoronavirus pycnonoti</taxon>
    </lineage>
</organism>
<proteinExistence type="predicted"/>
<dbReference type="Proteomes" id="UP000161619">
    <property type="component" value="Segment"/>
</dbReference>
<dbReference type="KEGG" id="vg:37616148"/>
<keyword evidence="2" id="KW-1185">Reference proteome</keyword>
<dbReference type="OrthoDB" id="22939at10239"/>
<dbReference type="GeneID" id="37616148"/>
<protein>
    <submittedName>
        <fullName evidence="1">Nonstructural protein</fullName>
    </submittedName>
</protein>